<evidence type="ECO:0000256" key="2">
    <source>
        <dbReference type="ARBA" id="ARBA00022553"/>
    </source>
</evidence>
<feature type="domain" description="Proline-rich transmembrane protein 3/4" evidence="8">
    <location>
        <begin position="28"/>
        <end position="327"/>
    </location>
</feature>
<feature type="transmembrane region" description="Helical" evidence="7">
    <location>
        <begin position="49"/>
        <end position="70"/>
    </location>
</feature>
<evidence type="ECO:0000259" key="8">
    <source>
        <dbReference type="Pfam" id="PF25987"/>
    </source>
</evidence>
<dbReference type="EMBL" id="CALNXI010000416">
    <property type="protein sequence ID" value="CAH3026678.1"/>
    <property type="molecule type" value="Genomic_DNA"/>
</dbReference>
<feature type="transmembrane region" description="Helical" evidence="7">
    <location>
        <begin position="293"/>
        <end position="317"/>
    </location>
</feature>
<comment type="subcellular location">
    <subcellularLocation>
        <location evidence="1">Membrane</location>
        <topology evidence="1">Multi-pass membrane protein</topology>
    </subcellularLocation>
</comment>
<evidence type="ECO:0000256" key="7">
    <source>
        <dbReference type="SAM" id="Phobius"/>
    </source>
</evidence>
<reference evidence="9 10" key="1">
    <citation type="submission" date="2022-05" db="EMBL/GenBank/DDBJ databases">
        <authorList>
            <consortium name="Genoscope - CEA"/>
            <person name="William W."/>
        </authorList>
    </citation>
    <scope>NUCLEOTIDE SEQUENCE [LARGE SCALE GENOMIC DNA]</scope>
</reference>
<protein>
    <recommendedName>
        <fullName evidence="8">Proline-rich transmembrane protein 3/4 domain-containing protein</fullName>
    </recommendedName>
</protein>
<proteinExistence type="predicted"/>
<sequence>MEGILTEKYFKSTRPTTQPSTSPTNIFPAAEPTPDWNKAKELWGVAWHIHWIGLGVAFSVLAIISVVSLVQTNKHRRVGRKPLAVAINALLLVLGITRAVYLFVDPYESRQNGVKMPRWVAQLLYNISFPCLSSAFYLIFLVFLEVAKIQVVSKKLQNARFLVIVVSVHFAIVLFAEVSGIIKPDFAVPFIVCQLFFIVWGLLLSASFIFGGLKVICRARNVKKQLTTLREKHQERSSVKKSQKKLGTNASKVAKITLVTSGLGLAWSIIQLYSLIDVYHFYRDTLRPPPPWLWWSFQTCFRLVEIAMACTIVYCVMQPSHRNGASSARRKSTARENILSEKGISETVQNCVFHKSAGTLNLPYTHTQKKQNAEFCFVKGRQKLTSNHLVFNDHCIYPHVINSEYQR</sequence>
<name>A0ABN8ME05_9CNID</name>
<feature type="transmembrane region" description="Helical" evidence="7">
    <location>
        <begin position="159"/>
        <end position="182"/>
    </location>
</feature>
<evidence type="ECO:0000313" key="9">
    <source>
        <dbReference type="EMBL" id="CAH3026678.1"/>
    </source>
</evidence>
<keyword evidence="3 7" id="KW-0812">Transmembrane</keyword>
<evidence type="ECO:0000256" key="3">
    <source>
        <dbReference type="ARBA" id="ARBA00022692"/>
    </source>
</evidence>
<comment type="caution">
    <text evidence="9">The sequence shown here is derived from an EMBL/GenBank/DDBJ whole genome shotgun (WGS) entry which is preliminary data.</text>
</comment>
<organism evidence="9 10">
    <name type="scientific">Porites evermanni</name>
    <dbReference type="NCBI Taxonomy" id="104178"/>
    <lineage>
        <taxon>Eukaryota</taxon>
        <taxon>Metazoa</taxon>
        <taxon>Cnidaria</taxon>
        <taxon>Anthozoa</taxon>
        <taxon>Hexacorallia</taxon>
        <taxon>Scleractinia</taxon>
        <taxon>Fungiina</taxon>
        <taxon>Poritidae</taxon>
        <taxon>Porites</taxon>
    </lineage>
</organism>
<keyword evidence="4" id="KW-0732">Signal</keyword>
<keyword evidence="10" id="KW-1185">Reference proteome</keyword>
<dbReference type="InterPro" id="IPR059081">
    <property type="entry name" value="PRRT3-4"/>
</dbReference>
<evidence type="ECO:0000256" key="5">
    <source>
        <dbReference type="ARBA" id="ARBA00022989"/>
    </source>
</evidence>
<dbReference type="Proteomes" id="UP001159427">
    <property type="component" value="Unassembled WGS sequence"/>
</dbReference>
<feature type="transmembrane region" description="Helical" evidence="7">
    <location>
        <begin position="253"/>
        <end position="273"/>
    </location>
</feature>
<keyword evidence="2" id="KW-0597">Phosphoprotein</keyword>
<dbReference type="PANTHER" id="PTHR35578:SF6">
    <property type="entry name" value="PROLINE-RICH TRANSMEMBRANE PROTEIN 4"/>
    <property type="match status" value="1"/>
</dbReference>
<gene>
    <name evidence="9" type="ORF">PEVE_00029652</name>
</gene>
<evidence type="ECO:0000256" key="1">
    <source>
        <dbReference type="ARBA" id="ARBA00004141"/>
    </source>
</evidence>
<dbReference type="PANTHER" id="PTHR35578">
    <property type="entry name" value="PROLINE-RICH TRANSMEMBRANE PROTEIN 4-RELATED"/>
    <property type="match status" value="1"/>
</dbReference>
<keyword evidence="6 7" id="KW-0472">Membrane</keyword>
<keyword evidence="5 7" id="KW-1133">Transmembrane helix</keyword>
<feature type="transmembrane region" description="Helical" evidence="7">
    <location>
        <begin position="124"/>
        <end position="147"/>
    </location>
</feature>
<accession>A0ABN8ME05</accession>
<evidence type="ECO:0000256" key="4">
    <source>
        <dbReference type="ARBA" id="ARBA00022729"/>
    </source>
</evidence>
<feature type="transmembrane region" description="Helical" evidence="7">
    <location>
        <begin position="188"/>
        <end position="213"/>
    </location>
</feature>
<dbReference type="Pfam" id="PF25987">
    <property type="entry name" value="PRRT3"/>
    <property type="match status" value="1"/>
</dbReference>
<feature type="transmembrane region" description="Helical" evidence="7">
    <location>
        <begin position="82"/>
        <end position="104"/>
    </location>
</feature>
<evidence type="ECO:0000256" key="6">
    <source>
        <dbReference type="ARBA" id="ARBA00023136"/>
    </source>
</evidence>
<evidence type="ECO:0000313" key="10">
    <source>
        <dbReference type="Proteomes" id="UP001159427"/>
    </source>
</evidence>
<dbReference type="InterPro" id="IPR052836">
    <property type="entry name" value="PRRT_domain-containing"/>
</dbReference>